<evidence type="ECO:0000256" key="1">
    <source>
        <dbReference type="SAM" id="MobiDB-lite"/>
    </source>
</evidence>
<dbReference type="Proteomes" id="UP000827092">
    <property type="component" value="Unassembled WGS sequence"/>
</dbReference>
<proteinExistence type="predicted"/>
<protein>
    <submittedName>
        <fullName evidence="2">Uncharacterized protein</fullName>
    </submittedName>
</protein>
<evidence type="ECO:0000313" key="3">
    <source>
        <dbReference type="Proteomes" id="UP000827092"/>
    </source>
</evidence>
<evidence type="ECO:0000313" key="2">
    <source>
        <dbReference type="EMBL" id="KAG8201386.1"/>
    </source>
</evidence>
<accession>A0AAV6W122</accession>
<dbReference type="AlphaFoldDB" id="A0AAV6W122"/>
<organism evidence="2 3">
    <name type="scientific">Oedothorax gibbosus</name>
    <dbReference type="NCBI Taxonomy" id="931172"/>
    <lineage>
        <taxon>Eukaryota</taxon>
        <taxon>Metazoa</taxon>
        <taxon>Ecdysozoa</taxon>
        <taxon>Arthropoda</taxon>
        <taxon>Chelicerata</taxon>
        <taxon>Arachnida</taxon>
        <taxon>Araneae</taxon>
        <taxon>Araneomorphae</taxon>
        <taxon>Entelegynae</taxon>
        <taxon>Araneoidea</taxon>
        <taxon>Linyphiidae</taxon>
        <taxon>Erigoninae</taxon>
        <taxon>Oedothorax</taxon>
    </lineage>
</organism>
<feature type="region of interest" description="Disordered" evidence="1">
    <location>
        <begin position="1"/>
        <end position="66"/>
    </location>
</feature>
<name>A0AAV6W122_9ARAC</name>
<sequence>MTSHETGVKKNRKSESESPEAISGETRSFPGFDKEVSGAPSLPRTNVEDAKNNKSSFLQDVASPFV</sequence>
<gene>
    <name evidence="2" type="ORF">JTE90_016861</name>
</gene>
<comment type="caution">
    <text evidence="2">The sequence shown here is derived from an EMBL/GenBank/DDBJ whole genome shotgun (WGS) entry which is preliminary data.</text>
</comment>
<keyword evidence="3" id="KW-1185">Reference proteome</keyword>
<dbReference type="EMBL" id="JAFNEN010000006">
    <property type="protein sequence ID" value="KAG8201386.1"/>
    <property type="molecule type" value="Genomic_DNA"/>
</dbReference>
<reference evidence="2 3" key="1">
    <citation type="journal article" date="2022" name="Nat. Ecol. Evol.">
        <title>A masculinizing supergene underlies an exaggerated male reproductive morph in a spider.</title>
        <authorList>
            <person name="Hendrickx F."/>
            <person name="De Corte Z."/>
            <person name="Sonet G."/>
            <person name="Van Belleghem S.M."/>
            <person name="Kostlbacher S."/>
            <person name="Vangestel C."/>
        </authorList>
    </citation>
    <scope>NUCLEOTIDE SEQUENCE [LARGE SCALE GENOMIC DNA]</scope>
    <source>
        <strain evidence="2">W744_W776</strain>
    </source>
</reference>